<accession>A0A1I3LKQ4</accession>
<evidence type="ECO:0000259" key="2">
    <source>
        <dbReference type="PROSITE" id="PS51384"/>
    </source>
</evidence>
<evidence type="ECO:0000313" key="4">
    <source>
        <dbReference type="Proteomes" id="UP000199377"/>
    </source>
</evidence>
<reference evidence="3 4" key="1">
    <citation type="submission" date="2016-10" db="EMBL/GenBank/DDBJ databases">
        <authorList>
            <person name="de Groot N.N."/>
        </authorList>
    </citation>
    <scope>NUCLEOTIDE SEQUENCE [LARGE SCALE GENOMIC DNA]</scope>
    <source>
        <strain evidence="3 4">CGMCC 1.11030</strain>
    </source>
</reference>
<feature type="binding site" evidence="1">
    <location>
        <position position="257"/>
    </location>
    <ligand>
        <name>[2Fe-2S] cluster</name>
        <dbReference type="ChEBI" id="CHEBI:190135"/>
    </ligand>
</feature>
<dbReference type="GO" id="GO:0046872">
    <property type="term" value="F:metal ion binding"/>
    <property type="evidence" value="ECO:0007669"/>
    <property type="project" value="UniProtKB-KW"/>
</dbReference>
<dbReference type="InterPro" id="IPR001433">
    <property type="entry name" value="OxRdtase_FAD/NAD-bd"/>
</dbReference>
<feature type="binding site" evidence="1">
    <location>
        <position position="246"/>
    </location>
    <ligand>
        <name>[2Fe-2S] cluster</name>
        <dbReference type="ChEBI" id="CHEBI:190135"/>
    </ligand>
</feature>
<feature type="binding site" evidence="1">
    <location>
        <position position="249"/>
    </location>
    <ligand>
        <name>[2Fe-2S] cluster</name>
        <dbReference type="ChEBI" id="CHEBI:190135"/>
    </ligand>
</feature>
<dbReference type="GO" id="GO:0016491">
    <property type="term" value="F:oxidoreductase activity"/>
    <property type="evidence" value="ECO:0007669"/>
    <property type="project" value="InterPro"/>
</dbReference>
<dbReference type="InterPro" id="IPR050353">
    <property type="entry name" value="PyrK_electron_transfer"/>
</dbReference>
<feature type="binding site" evidence="1">
    <location>
        <position position="241"/>
    </location>
    <ligand>
        <name>[2Fe-2S] cluster</name>
        <dbReference type="ChEBI" id="CHEBI:190135"/>
    </ligand>
</feature>
<evidence type="ECO:0000256" key="1">
    <source>
        <dbReference type="PIRSR" id="PIRSR006816-2"/>
    </source>
</evidence>
<dbReference type="Pfam" id="PF00175">
    <property type="entry name" value="NAD_binding_1"/>
    <property type="match status" value="1"/>
</dbReference>
<dbReference type="AlphaFoldDB" id="A0A1I3LKQ4"/>
<comment type="cofactor">
    <cofactor evidence="1">
        <name>[2Fe-2S] cluster</name>
        <dbReference type="ChEBI" id="CHEBI:190135"/>
    </cofactor>
    <text evidence="1">Binds 1 [2Fe-2S] cluster per subunit.</text>
</comment>
<dbReference type="Pfam" id="PF10418">
    <property type="entry name" value="DHODB_Fe-S_bind"/>
    <property type="match status" value="1"/>
</dbReference>
<organism evidence="3 4">
    <name type="scientific">Albimonas pacifica</name>
    <dbReference type="NCBI Taxonomy" id="1114924"/>
    <lineage>
        <taxon>Bacteria</taxon>
        <taxon>Pseudomonadati</taxon>
        <taxon>Pseudomonadota</taxon>
        <taxon>Alphaproteobacteria</taxon>
        <taxon>Rhodobacterales</taxon>
        <taxon>Paracoccaceae</taxon>
        <taxon>Albimonas</taxon>
    </lineage>
</organism>
<keyword evidence="1" id="KW-0411">Iron-sulfur</keyword>
<keyword evidence="1" id="KW-0479">Metal-binding</keyword>
<dbReference type="Gene3D" id="3.40.50.80">
    <property type="entry name" value="Nucleotide-binding domain of ferredoxin-NADP reductase (FNR) module"/>
    <property type="match status" value="1"/>
</dbReference>
<dbReference type="GO" id="GO:0006221">
    <property type="term" value="P:pyrimidine nucleotide biosynthetic process"/>
    <property type="evidence" value="ECO:0007669"/>
    <property type="project" value="InterPro"/>
</dbReference>
<dbReference type="InterPro" id="IPR012165">
    <property type="entry name" value="Cyt_c3_hydrogenase_gsu"/>
</dbReference>
<dbReference type="InterPro" id="IPR017938">
    <property type="entry name" value="Riboflavin_synthase-like_b-brl"/>
</dbReference>
<dbReference type="InterPro" id="IPR039261">
    <property type="entry name" value="FNR_nucleotide-bd"/>
</dbReference>
<dbReference type="PROSITE" id="PS51384">
    <property type="entry name" value="FAD_FR"/>
    <property type="match status" value="1"/>
</dbReference>
<sequence length="277" mass="29375">MAIPAERRMVDATTPRPARVLSRRREAEDVWTLAVEAGPQDLDAAPGRFAMLTAFGVGEIPVSYSGDPAAEGRVIHTIRAVGAVSRALAGLEEGAMLGVRGPFGKGWPLAEVEGREVIAVAGGLGLAPVRPAIRRLVARGERPTLVYGARSPAQALFREDLADWRARGVEVEATVDHAGPDWRGHVGVVPPLIARRVRDPARTVAFVCGPEVMMRFAASALLEAGVAAEAIHISMERNMKCAVGLCGHCQFGGDLLCRDGPVAPLARVADRLHVAEL</sequence>
<dbReference type="STRING" id="1114924.SAMN05216258_11076"/>
<keyword evidence="1" id="KW-0001">2Fe-2S</keyword>
<dbReference type="InterPro" id="IPR017927">
    <property type="entry name" value="FAD-bd_FR_type"/>
</dbReference>
<keyword evidence="4" id="KW-1185">Reference proteome</keyword>
<dbReference type="PRINTS" id="PR00406">
    <property type="entry name" value="CYTB5RDTASE"/>
</dbReference>
<gene>
    <name evidence="3" type="ORF">SAMN05216258_11076</name>
</gene>
<dbReference type="SUPFAM" id="SSF52343">
    <property type="entry name" value="Ferredoxin reductase-like, C-terminal NADP-linked domain"/>
    <property type="match status" value="1"/>
</dbReference>
<evidence type="ECO:0000313" key="3">
    <source>
        <dbReference type="EMBL" id="SFI85293.1"/>
    </source>
</evidence>
<protein>
    <submittedName>
        <fullName evidence="3">NAD(P)H-flavin reductase</fullName>
    </submittedName>
</protein>
<dbReference type="GO" id="GO:0051537">
    <property type="term" value="F:2 iron, 2 sulfur cluster binding"/>
    <property type="evidence" value="ECO:0007669"/>
    <property type="project" value="UniProtKB-KW"/>
</dbReference>
<dbReference type="EMBL" id="FOQH01000010">
    <property type="protein sequence ID" value="SFI85293.1"/>
    <property type="molecule type" value="Genomic_DNA"/>
</dbReference>
<dbReference type="CDD" id="cd06221">
    <property type="entry name" value="sulfite_reductase_like"/>
    <property type="match status" value="1"/>
</dbReference>
<keyword evidence="1" id="KW-0408">Iron</keyword>
<proteinExistence type="predicted"/>
<dbReference type="Proteomes" id="UP000199377">
    <property type="component" value="Unassembled WGS sequence"/>
</dbReference>
<dbReference type="GO" id="GO:0050660">
    <property type="term" value="F:flavin adenine dinucleotide binding"/>
    <property type="evidence" value="ECO:0007669"/>
    <property type="project" value="InterPro"/>
</dbReference>
<dbReference type="PANTHER" id="PTHR43513">
    <property type="entry name" value="DIHYDROOROTATE DEHYDROGENASE B (NAD(+)), ELECTRON TRANSFER SUBUNIT"/>
    <property type="match status" value="1"/>
</dbReference>
<dbReference type="SUPFAM" id="SSF63380">
    <property type="entry name" value="Riboflavin synthase domain-like"/>
    <property type="match status" value="1"/>
</dbReference>
<feature type="domain" description="FAD-binding FR-type" evidence="2">
    <location>
        <begin position="13"/>
        <end position="109"/>
    </location>
</feature>
<dbReference type="Gene3D" id="2.40.30.10">
    <property type="entry name" value="Translation factors"/>
    <property type="match status" value="1"/>
</dbReference>
<dbReference type="PIRSF" id="PIRSF006816">
    <property type="entry name" value="Cyc3_hyd_g"/>
    <property type="match status" value="1"/>
</dbReference>
<dbReference type="InterPro" id="IPR019480">
    <property type="entry name" value="Dihydroorotate_DH_Fe-S-bd"/>
</dbReference>
<name>A0A1I3LKQ4_9RHOB</name>